<dbReference type="Gene3D" id="2.60.120.260">
    <property type="entry name" value="Galactose-binding domain-like"/>
    <property type="match status" value="1"/>
</dbReference>
<evidence type="ECO:0000259" key="2">
    <source>
        <dbReference type="PROSITE" id="PS50022"/>
    </source>
</evidence>
<dbReference type="EMBL" id="JAVIFY010000035">
    <property type="protein sequence ID" value="MDQ9094179.1"/>
    <property type="molecule type" value="Genomic_DNA"/>
</dbReference>
<evidence type="ECO:0000313" key="3">
    <source>
        <dbReference type="EMBL" id="MDQ9094179.1"/>
    </source>
</evidence>
<gene>
    <name evidence="3" type="ORF">RC083_21705</name>
</gene>
<reference evidence="3 4" key="1">
    <citation type="submission" date="2023-08" db="EMBL/GenBank/DDBJ databases">
        <title>Pseudoalteromonas haloplanktis LL1 genome.</title>
        <authorList>
            <person name="Wu S."/>
        </authorList>
    </citation>
    <scope>NUCLEOTIDE SEQUENCE [LARGE SCALE GENOMIC DNA]</scope>
    <source>
        <strain evidence="3 4">LL1</strain>
    </source>
</reference>
<dbReference type="SUPFAM" id="SSF51126">
    <property type="entry name" value="Pectin lyase-like"/>
    <property type="match status" value="1"/>
</dbReference>
<dbReference type="InterPro" id="IPR000421">
    <property type="entry name" value="FA58C"/>
</dbReference>
<dbReference type="RefSeq" id="WP_138554287.1">
    <property type="nucleotide sequence ID" value="NZ_JAVIFY010000035.1"/>
</dbReference>
<dbReference type="SUPFAM" id="SSF49785">
    <property type="entry name" value="Galactose-binding domain-like"/>
    <property type="match status" value="1"/>
</dbReference>
<dbReference type="PROSITE" id="PS50022">
    <property type="entry name" value="FA58C_3"/>
    <property type="match status" value="1"/>
</dbReference>
<dbReference type="Proteomes" id="UP001226574">
    <property type="component" value="Unassembled WGS sequence"/>
</dbReference>
<keyword evidence="4" id="KW-1185">Reference proteome</keyword>
<dbReference type="SMART" id="SM00710">
    <property type="entry name" value="PbH1"/>
    <property type="match status" value="4"/>
</dbReference>
<dbReference type="Pfam" id="PF00754">
    <property type="entry name" value="F5_F8_type_C"/>
    <property type="match status" value="1"/>
</dbReference>
<name>A0ABU1BJV2_PSEHA</name>
<evidence type="ECO:0000313" key="4">
    <source>
        <dbReference type="Proteomes" id="UP001226574"/>
    </source>
</evidence>
<comment type="caution">
    <text evidence="3">The sequence shown here is derived from an EMBL/GenBank/DDBJ whole genome shotgun (WGS) entry which is preliminary data.</text>
</comment>
<feature type="signal peptide" evidence="1">
    <location>
        <begin position="1"/>
        <end position="28"/>
    </location>
</feature>
<feature type="domain" description="F5/8 type C" evidence="2">
    <location>
        <begin position="360"/>
        <end position="502"/>
    </location>
</feature>
<accession>A0ABU1BJV2</accession>
<keyword evidence="1" id="KW-0732">Signal</keyword>
<dbReference type="InterPro" id="IPR012334">
    <property type="entry name" value="Pectin_lyas_fold"/>
</dbReference>
<protein>
    <submittedName>
        <fullName evidence="3">Right-handed parallel beta-helix repeat-containing protein</fullName>
    </submittedName>
</protein>
<dbReference type="InterPro" id="IPR008979">
    <property type="entry name" value="Galactose-bd-like_sf"/>
</dbReference>
<feature type="chain" id="PRO_5045803231" evidence="1">
    <location>
        <begin position="29"/>
        <end position="605"/>
    </location>
</feature>
<evidence type="ECO:0000256" key="1">
    <source>
        <dbReference type="SAM" id="SignalP"/>
    </source>
</evidence>
<dbReference type="InterPro" id="IPR011050">
    <property type="entry name" value="Pectin_lyase_fold/virulence"/>
</dbReference>
<sequence>MKINKKTIAAFKLSNFVACIILSSYVQAEVVQVYTATELQNALKTASAGDEIVVNAGSYVGNKATSGSSKAHFYSDRSGEANDPIILRSADISNKQVLKGSTIDSGYIFYLNGDNWVIKDLKFSTAQKGIMLEGSNHNEIDNVELSNLGAEAVHMRYFSSDNVLSNCYIHDTGKRVGQEGFGEGVYIGTHDGHTAEKLDHSDNNRIGGCVIGPNVTAEAFDIKAGVSGTVIEFNSINGSGIIGDAGNPAADSFIDLKGTNNVIRNNHLDWGGDSNIAHAIFTYQEHRSSNIYNNEINLSVDAPTYKILEETIHAQNNIRLDGGTKQVDASYQANKIDSILDQSIETASRSYTCFDELNGCGMPTTSPNPPPTYTYPIATASSNDGNVPENTLDGDLSESSRWSAYGIGEWIKFELEQTQNVSVLNIAFNMGNTRQSNIQIQRSFDGNSWDNLLTATSSGETLGFESFNLNGAQGRYFKIIGNGNSVNDWNSFTEVAFEFGQETAPPSDIAGCNGIADISWGDKTEVSIATTDCIRFDNDLTNGVLQAWDSDANSSCDFRGEITATSNSSIAATVDSNYHAINSLSGKTFKLSPNNSCQYIKLRAY</sequence>
<dbReference type="Gene3D" id="2.160.20.10">
    <property type="entry name" value="Single-stranded right-handed beta-helix, Pectin lyase-like"/>
    <property type="match status" value="1"/>
</dbReference>
<proteinExistence type="predicted"/>
<organism evidence="3 4">
    <name type="scientific">Pseudoalteromonas haloplanktis</name>
    <name type="common">Alteromonas haloplanktis</name>
    <dbReference type="NCBI Taxonomy" id="228"/>
    <lineage>
        <taxon>Bacteria</taxon>
        <taxon>Pseudomonadati</taxon>
        <taxon>Pseudomonadota</taxon>
        <taxon>Gammaproteobacteria</taxon>
        <taxon>Alteromonadales</taxon>
        <taxon>Pseudoalteromonadaceae</taxon>
        <taxon>Pseudoalteromonas</taxon>
    </lineage>
</organism>
<dbReference type="InterPro" id="IPR006626">
    <property type="entry name" value="PbH1"/>
</dbReference>